<proteinExistence type="predicted"/>
<dbReference type="PANTHER" id="PTHR47723:SF22">
    <property type="entry name" value="RNASE H TYPE-1 DOMAIN-CONTAINING PROTEIN"/>
    <property type="match status" value="1"/>
</dbReference>
<dbReference type="Proteomes" id="UP001280121">
    <property type="component" value="Unassembled WGS sequence"/>
</dbReference>
<dbReference type="Pfam" id="PF13456">
    <property type="entry name" value="RVT_3"/>
    <property type="match status" value="1"/>
</dbReference>
<comment type="caution">
    <text evidence="2">The sequence shown here is derived from an EMBL/GenBank/DDBJ whole genome shotgun (WGS) entry which is preliminary data.</text>
</comment>
<name>A0AAD9TRE6_9ROSI</name>
<reference evidence="2" key="1">
    <citation type="journal article" date="2023" name="Plant J.">
        <title>Genome sequences and population genomics provide insights into the demographic history, inbreeding, and mutation load of two 'living fossil' tree species of Dipteronia.</title>
        <authorList>
            <person name="Feng Y."/>
            <person name="Comes H.P."/>
            <person name="Chen J."/>
            <person name="Zhu S."/>
            <person name="Lu R."/>
            <person name="Zhang X."/>
            <person name="Li P."/>
            <person name="Qiu J."/>
            <person name="Olsen K.M."/>
            <person name="Qiu Y."/>
        </authorList>
    </citation>
    <scope>NUCLEOTIDE SEQUENCE</scope>
    <source>
        <strain evidence="2">KIB01</strain>
    </source>
</reference>
<dbReference type="GO" id="GO:0003676">
    <property type="term" value="F:nucleic acid binding"/>
    <property type="evidence" value="ECO:0007669"/>
    <property type="project" value="InterPro"/>
</dbReference>
<gene>
    <name evidence="2" type="ORF">Ddye_022600</name>
</gene>
<dbReference type="InterPro" id="IPR002156">
    <property type="entry name" value="RNaseH_domain"/>
</dbReference>
<dbReference type="Gene3D" id="3.30.420.10">
    <property type="entry name" value="Ribonuclease H-like superfamily/Ribonuclease H"/>
    <property type="match status" value="1"/>
</dbReference>
<sequence length="189" mass="21473">MFKFRIVRWFKQFGKNVLYSISSLIINVKDLCVESKRVKKSVIKDCISPLTDSYKFNIYGSARGNPWPTSIGGVLRDSKGKMVCLFSYFVGTTNSNSAEILTIEKATEPCQLNHLLCGRVISDSKVAVSWINNKDFGSLYHVNSIYYIQSIMKEWGGMEVVHDSRWYNSFTDNLAKLGSSSNDDVLHWS</sequence>
<evidence type="ECO:0000313" key="3">
    <source>
        <dbReference type="Proteomes" id="UP001280121"/>
    </source>
</evidence>
<dbReference type="PANTHER" id="PTHR47723">
    <property type="entry name" value="OS05G0353850 PROTEIN"/>
    <property type="match status" value="1"/>
</dbReference>
<dbReference type="InterPro" id="IPR012337">
    <property type="entry name" value="RNaseH-like_sf"/>
</dbReference>
<evidence type="ECO:0000259" key="1">
    <source>
        <dbReference type="Pfam" id="PF13456"/>
    </source>
</evidence>
<feature type="domain" description="RNase H type-1" evidence="1">
    <location>
        <begin position="61"/>
        <end position="177"/>
    </location>
</feature>
<evidence type="ECO:0000313" key="2">
    <source>
        <dbReference type="EMBL" id="KAK2640837.1"/>
    </source>
</evidence>
<dbReference type="EMBL" id="JANJYI010000007">
    <property type="protein sequence ID" value="KAK2640837.1"/>
    <property type="molecule type" value="Genomic_DNA"/>
</dbReference>
<dbReference type="GO" id="GO:0004523">
    <property type="term" value="F:RNA-DNA hybrid ribonuclease activity"/>
    <property type="evidence" value="ECO:0007669"/>
    <property type="project" value="InterPro"/>
</dbReference>
<accession>A0AAD9TRE6</accession>
<protein>
    <recommendedName>
        <fullName evidence="1">RNase H type-1 domain-containing protein</fullName>
    </recommendedName>
</protein>
<dbReference type="AlphaFoldDB" id="A0AAD9TRE6"/>
<dbReference type="SUPFAM" id="SSF53098">
    <property type="entry name" value="Ribonuclease H-like"/>
    <property type="match status" value="1"/>
</dbReference>
<dbReference type="InterPro" id="IPR036397">
    <property type="entry name" value="RNaseH_sf"/>
</dbReference>
<organism evidence="2 3">
    <name type="scientific">Dipteronia dyeriana</name>
    <dbReference type="NCBI Taxonomy" id="168575"/>
    <lineage>
        <taxon>Eukaryota</taxon>
        <taxon>Viridiplantae</taxon>
        <taxon>Streptophyta</taxon>
        <taxon>Embryophyta</taxon>
        <taxon>Tracheophyta</taxon>
        <taxon>Spermatophyta</taxon>
        <taxon>Magnoliopsida</taxon>
        <taxon>eudicotyledons</taxon>
        <taxon>Gunneridae</taxon>
        <taxon>Pentapetalae</taxon>
        <taxon>rosids</taxon>
        <taxon>malvids</taxon>
        <taxon>Sapindales</taxon>
        <taxon>Sapindaceae</taxon>
        <taxon>Hippocastanoideae</taxon>
        <taxon>Acereae</taxon>
        <taxon>Dipteronia</taxon>
    </lineage>
</organism>
<dbReference type="InterPro" id="IPR053151">
    <property type="entry name" value="RNase_H-like"/>
</dbReference>
<keyword evidence="3" id="KW-1185">Reference proteome</keyword>
<dbReference type="CDD" id="cd06222">
    <property type="entry name" value="RNase_H_like"/>
    <property type="match status" value="1"/>
</dbReference>
<dbReference type="InterPro" id="IPR044730">
    <property type="entry name" value="RNase_H-like_dom_plant"/>
</dbReference>